<sequence>MKLTHLTTPALAIAGFLLVAAFRPEVPMASMQAGSYESKSDTVRKGIDPATGFVIDDGIDLMRAHCTGCHSSKLVTQYRASREVWLEKIRWMQRTQNLWDLGEAEPKILDYLAKHYAPADQYERRQPLKDVEWYKLGKGK</sequence>
<dbReference type="GO" id="GO:0009055">
    <property type="term" value="F:electron transfer activity"/>
    <property type="evidence" value="ECO:0007669"/>
    <property type="project" value="InterPro"/>
</dbReference>
<dbReference type="GO" id="GO:0020037">
    <property type="term" value="F:heme binding"/>
    <property type="evidence" value="ECO:0007669"/>
    <property type="project" value="InterPro"/>
</dbReference>
<dbReference type="RefSeq" id="WP_189564452.1">
    <property type="nucleotide sequence ID" value="NZ_BMXF01000002.1"/>
</dbReference>
<proteinExistence type="predicted"/>
<dbReference type="InterPro" id="IPR036909">
    <property type="entry name" value="Cyt_c-like_dom_sf"/>
</dbReference>
<keyword evidence="3" id="KW-1185">Reference proteome</keyword>
<protein>
    <submittedName>
        <fullName evidence="2">Uncharacterized protein</fullName>
    </submittedName>
</protein>
<evidence type="ECO:0000313" key="3">
    <source>
        <dbReference type="Proteomes" id="UP000598271"/>
    </source>
</evidence>
<accession>A0A8J3D247</accession>
<evidence type="ECO:0000313" key="2">
    <source>
        <dbReference type="EMBL" id="GHB67915.1"/>
    </source>
</evidence>
<name>A0A8J3D247_9BACT</name>
<dbReference type="SUPFAM" id="SSF46626">
    <property type="entry name" value="Cytochrome c"/>
    <property type="match status" value="1"/>
</dbReference>
<organism evidence="2 3">
    <name type="scientific">Persicitalea jodogahamensis</name>
    <dbReference type="NCBI Taxonomy" id="402147"/>
    <lineage>
        <taxon>Bacteria</taxon>
        <taxon>Pseudomonadati</taxon>
        <taxon>Bacteroidota</taxon>
        <taxon>Cytophagia</taxon>
        <taxon>Cytophagales</taxon>
        <taxon>Spirosomataceae</taxon>
        <taxon>Persicitalea</taxon>
    </lineage>
</organism>
<feature type="chain" id="PRO_5035266796" evidence="1">
    <location>
        <begin position="22"/>
        <end position="140"/>
    </location>
</feature>
<reference evidence="2 3" key="1">
    <citation type="journal article" date="2014" name="Int. J. Syst. Evol. Microbiol.">
        <title>Complete genome sequence of Corynebacterium casei LMG S-19264T (=DSM 44701T), isolated from a smear-ripened cheese.</title>
        <authorList>
            <consortium name="US DOE Joint Genome Institute (JGI-PGF)"/>
            <person name="Walter F."/>
            <person name="Albersmeier A."/>
            <person name="Kalinowski J."/>
            <person name="Ruckert C."/>
        </authorList>
    </citation>
    <scope>NUCLEOTIDE SEQUENCE [LARGE SCALE GENOMIC DNA]</scope>
    <source>
        <strain evidence="2 3">KCTC 12866</strain>
    </source>
</reference>
<feature type="signal peptide" evidence="1">
    <location>
        <begin position="1"/>
        <end position="21"/>
    </location>
</feature>
<dbReference type="Proteomes" id="UP000598271">
    <property type="component" value="Unassembled WGS sequence"/>
</dbReference>
<dbReference type="Gene3D" id="1.10.760.10">
    <property type="entry name" value="Cytochrome c-like domain"/>
    <property type="match status" value="1"/>
</dbReference>
<gene>
    <name evidence="2" type="ORF">GCM10007390_21540</name>
</gene>
<evidence type="ECO:0000256" key="1">
    <source>
        <dbReference type="SAM" id="SignalP"/>
    </source>
</evidence>
<comment type="caution">
    <text evidence="2">The sequence shown here is derived from an EMBL/GenBank/DDBJ whole genome shotgun (WGS) entry which is preliminary data.</text>
</comment>
<dbReference type="EMBL" id="BMXF01000002">
    <property type="protein sequence ID" value="GHB67915.1"/>
    <property type="molecule type" value="Genomic_DNA"/>
</dbReference>
<dbReference type="AlphaFoldDB" id="A0A8J3D247"/>
<keyword evidence="1" id="KW-0732">Signal</keyword>